<name>A0A8J5XZV3_DIALT</name>
<protein>
    <recommendedName>
        <fullName evidence="5">Glutathione S-transferase</fullName>
    </recommendedName>
</protein>
<dbReference type="PROSITE" id="PS50404">
    <property type="entry name" value="GST_NTER"/>
    <property type="match status" value="1"/>
</dbReference>
<dbReference type="SUPFAM" id="SSF52833">
    <property type="entry name" value="Thioredoxin-like"/>
    <property type="match status" value="1"/>
</dbReference>
<dbReference type="InterPro" id="IPR036282">
    <property type="entry name" value="Glutathione-S-Trfase_C_sf"/>
</dbReference>
<dbReference type="OrthoDB" id="4951845at2759"/>
<gene>
    <name evidence="3" type="ORF">KFE25_009466</name>
</gene>
<keyword evidence="4" id="KW-1185">Reference proteome</keyword>
<dbReference type="EMBL" id="JAGTXO010000001">
    <property type="protein sequence ID" value="KAG8471045.1"/>
    <property type="molecule type" value="Genomic_DNA"/>
</dbReference>
<evidence type="ECO:0000259" key="2">
    <source>
        <dbReference type="PROSITE" id="PS50405"/>
    </source>
</evidence>
<dbReference type="AlphaFoldDB" id="A0A8J5XZV3"/>
<reference evidence="3" key="1">
    <citation type="submission" date="2021-05" db="EMBL/GenBank/DDBJ databases">
        <title>The genome of the haptophyte Pavlova lutheri (Diacronema luteri, Pavlovales) - a model for lipid biosynthesis in eukaryotic algae.</title>
        <authorList>
            <person name="Hulatt C.J."/>
            <person name="Posewitz M.C."/>
        </authorList>
    </citation>
    <scope>NUCLEOTIDE SEQUENCE</scope>
    <source>
        <strain evidence="3">NIVA-4/92</strain>
    </source>
</reference>
<dbReference type="PANTHER" id="PTHR43968">
    <property type="match status" value="1"/>
</dbReference>
<dbReference type="PROSITE" id="PS50405">
    <property type="entry name" value="GST_CTER"/>
    <property type="match status" value="1"/>
</dbReference>
<dbReference type="SFLD" id="SFLDS00019">
    <property type="entry name" value="Glutathione_Transferase_(cytos"/>
    <property type="match status" value="1"/>
</dbReference>
<dbReference type="Proteomes" id="UP000751190">
    <property type="component" value="Unassembled WGS sequence"/>
</dbReference>
<dbReference type="Gene3D" id="1.20.1050.10">
    <property type="match status" value="1"/>
</dbReference>
<evidence type="ECO:0008006" key="5">
    <source>
        <dbReference type="Google" id="ProtNLM"/>
    </source>
</evidence>
<dbReference type="InterPro" id="IPR004045">
    <property type="entry name" value="Glutathione_S-Trfase_N"/>
</dbReference>
<feature type="domain" description="GST C-terminal" evidence="2">
    <location>
        <begin position="138"/>
        <end position="268"/>
    </location>
</feature>
<dbReference type="PANTHER" id="PTHR43968:SF6">
    <property type="entry name" value="GLUTATHIONE S-TRANSFERASE OMEGA"/>
    <property type="match status" value="1"/>
</dbReference>
<dbReference type="SUPFAM" id="SSF47616">
    <property type="entry name" value="GST C-terminal domain-like"/>
    <property type="match status" value="1"/>
</dbReference>
<dbReference type="InterPro" id="IPR050983">
    <property type="entry name" value="GST_Omega/HSP26"/>
</dbReference>
<sequence length="295" mass="32872">MAARIARSFSSGARLSVFRSFSSGGPAIPPLTYYSAWFCPFAQRCTLALEHHGVPYEWEEALGWTVRPSSVGEDGRADEAAYHWKSPALLAANPSGMVPTLVEPATGRVVKESLVTIEYVDDYARAHGSRAPSLMPAEPAERARARELASEINAQACSPYYSVLCKQERDDQLAAFDGLVGTLRAFGDALRDGRKFRLGDELSIADLALLPWAYRFYVFEHYRGESFAIPRAGALEHYHAWLERCLQIPAVRRTCPDKARYLEHIAKYATNTARSKVANAVRRGVQAHEYDDEKD</sequence>
<proteinExistence type="predicted"/>
<evidence type="ECO:0000313" key="3">
    <source>
        <dbReference type="EMBL" id="KAG8471045.1"/>
    </source>
</evidence>
<dbReference type="Pfam" id="PF13410">
    <property type="entry name" value="GST_C_2"/>
    <property type="match status" value="1"/>
</dbReference>
<dbReference type="InterPro" id="IPR040079">
    <property type="entry name" value="Glutathione_S-Trfase"/>
</dbReference>
<dbReference type="GO" id="GO:0005737">
    <property type="term" value="C:cytoplasm"/>
    <property type="evidence" value="ECO:0007669"/>
    <property type="project" value="TreeGrafter"/>
</dbReference>
<feature type="domain" description="GST N-terminal" evidence="1">
    <location>
        <begin position="29"/>
        <end position="128"/>
    </location>
</feature>
<evidence type="ECO:0000259" key="1">
    <source>
        <dbReference type="PROSITE" id="PS50404"/>
    </source>
</evidence>
<dbReference type="Pfam" id="PF13409">
    <property type="entry name" value="GST_N_2"/>
    <property type="match status" value="1"/>
</dbReference>
<comment type="caution">
    <text evidence="3">The sequence shown here is derived from an EMBL/GenBank/DDBJ whole genome shotgun (WGS) entry which is preliminary data.</text>
</comment>
<dbReference type="InterPro" id="IPR036249">
    <property type="entry name" value="Thioredoxin-like_sf"/>
</dbReference>
<dbReference type="Gene3D" id="3.40.30.10">
    <property type="entry name" value="Glutaredoxin"/>
    <property type="match status" value="1"/>
</dbReference>
<accession>A0A8J5XZV3</accession>
<dbReference type="OMA" id="PGGYTKK"/>
<organism evidence="3 4">
    <name type="scientific">Diacronema lutheri</name>
    <name type="common">Unicellular marine alga</name>
    <name type="synonym">Monochrysis lutheri</name>
    <dbReference type="NCBI Taxonomy" id="2081491"/>
    <lineage>
        <taxon>Eukaryota</taxon>
        <taxon>Haptista</taxon>
        <taxon>Haptophyta</taxon>
        <taxon>Pavlovophyceae</taxon>
        <taxon>Pavlovales</taxon>
        <taxon>Pavlovaceae</taxon>
        <taxon>Diacronema</taxon>
    </lineage>
</organism>
<dbReference type="InterPro" id="IPR010987">
    <property type="entry name" value="Glutathione-S-Trfase_C-like"/>
</dbReference>
<evidence type="ECO:0000313" key="4">
    <source>
        <dbReference type="Proteomes" id="UP000751190"/>
    </source>
</evidence>